<dbReference type="GO" id="GO:0043565">
    <property type="term" value="F:sequence-specific DNA binding"/>
    <property type="evidence" value="ECO:0007669"/>
    <property type="project" value="TreeGrafter"/>
</dbReference>
<keyword evidence="2" id="KW-0539">Nucleus</keyword>
<reference evidence="5" key="1">
    <citation type="submission" date="2011-07" db="EMBL/GenBank/DDBJ databases">
        <authorList>
            <consortium name="Caenorhabditis brenneri Sequencing and Analysis Consortium"/>
            <person name="Wilson R.K."/>
        </authorList>
    </citation>
    <scope>NUCLEOTIDE SEQUENCE [LARGE SCALE GENOMIC DNA]</scope>
    <source>
        <strain evidence="5">PB2801</strain>
    </source>
</reference>
<evidence type="ECO:0008006" key="6">
    <source>
        <dbReference type="Google" id="ProtNLM"/>
    </source>
</evidence>
<dbReference type="GO" id="GO:0003723">
    <property type="term" value="F:RNA binding"/>
    <property type="evidence" value="ECO:0007669"/>
    <property type="project" value="TreeGrafter"/>
</dbReference>
<dbReference type="PANTHER" id="PTHR13213:SF2">
    <property type="entry name" value="MYB-BINDING PROTEIN 1A"/>
    <property type="match status" value="1"/>
</dbReference>
<evidence type="ECO:0000256" key="3">
    <source>
        <dbReference type="SAM" id="MobiDB-lite"/>
    </source>
</evidence>
<dbReference type="PANTHER" id="PTHR13213">
    <property type="entry name" value="MYB-BINDING PROTEIN 1A FAMILY MEMBER"/>
    <property type="match status" value="1"/>
</dbReference>
<dbReference type="InterPro" id="IPR007015">
    <property type="entry name" value="DNA_pol_V/MYBBP1A"/>
</dbReference>
<evidence type="ECO:0000256" key="2">
    <source>
        <dbReference type="ARBA" id="ARBA00023242"/>
    </source>
</evidence>
<feature type="compositionally biased region" description="Acidic residues" evidence="3">
    <location>
        <begin position="582"/>
        <end position="600"/>
    </location>
</feature>
<evidence type="ECO:0000313" key="5">
    <source>
        <dbReference type="Proteomes" id="UP000008068"/>
    </source>
</evidence>
<dbReference type="GO" id="GO:0003714">
    <property type="term" value="F:transcription corepressor activity"/>
    <property type="evidence" value="ECO:0007669"/>
    <property type="project" value="TreeGrafter"/>
</dbReference>
<name>G0MEU4_CAEBE</name>
<dbReference type="InParanoid" id="G0MEU4"/>
<comment type="subcellular location">
    <subcellularLocation>
        <location evidence="1">Nucleus</location>
    </subcellularLocation>
</comment>
<keyword evidence="5" id="KW-1185">Reference proteome</keyword>
<evidence type="ECO:0000313" key="4">
    <source>
        <dbReference type="EMBL" id="EGT52194.1"/>
    </source>
</evidence>
<dbReference type="GO" id="GO:0005730">
    <property type="term" value="C:nucleolus"/>
    <property type="evidence" value="ECO:0007669"/>
    <property type="project" value="InterPro"/>
</dbReference>
<dbReference type="OMA" id="EWFYFAL"/>
<sequence>MRPPSDLLDIISKLAELDPQTRKGAVRQLAEKQQELSDNEINTYVFERLISGCASARAAVRLGYTTALGTILASRAGESWDLDKVLAIADKKMDLAEKTVGSGHAIGHSLVLVAYAQSRKLKEHEVTKIVEQSKKVRDVAPSLAFAQINLLCSLASKTKESVFQKSVAPAVEMYLEGIDSQYTPENIYLALRLRESHSVVVSKYAKFVKKDGSCQFADDQYPKLLAALKRCDIATVQVFLPLLIKVSVESDSFEKMYLKVLEPWALSSNETKVFDRILNIVTQFFEFGGDAKSVVVVFTKEVLNRMETATRGKGQFRLMSKKVEDFASFIKSKLADLRDGDAYSTLKALEKCGNVDKACGTGLTTSLLSNLGKKQISVWIKENLTNQDEVRKIVTAFSNWNESSRITVLTALLAQKATETSQSVVTSIIDSLFYVKTRAGEFASIQISEKNEQVLRQLVVATQGEDEVKKAEKSIGKASLRKKSLQILWYVTRLWSKIAANTEDSAAYDSDSSEILAIAKNESDDNNSLVFVDLLLSILSREQKFHRTPTAFAFVHAIPSLKSKDLCHIVETAMMSEAELAGNDDEDVEDEEGMPFDESEIPTRNKDVDEDSDSDEDEEEEDDDDEGNETVDQELLDKLNAALGDAAPRDSSSDVEMDDLDDEEMQKMDERLAAAFKAVAPNAGKDKKRSAKSVEALKMKIADLLLIAISSKELSEKNKIKLVVPLLKWAKVDAKTHDKVAQKALELVNIVVKMKFTDVSEKEALELLKKVLEEAQTTSNLLIIDVVARCVTFVLKISSKDGKSMSAGVRTEFQTLFENYLKNVEGKVPSNFVIQPIADLPLLFVDQLGMLIDAGFDEQNRIFKRTEILGATAMIFTKQVLQETSIKSAIVKKIGKLAAAYFQKVIDSDKSELKPRLFGTVLQLVLKVASCVQNDEKHVEALRESLESPIRTMSEGEVFIQLKKINPTCHHIIGKSIAGAFTSIKKSLEIEQ</sequence>
<gene>
    <name evidence="4" type="ORF">CAEBREN_13467</name>
</gene>
<dbReference type="EMBL" id="GL379791">
    <property type="protein sequence ID" value="EGT52194.1"/>
    <property type="molecule type" value="Genomic_DNA"/>
</dbReference>
<dbReference type="eggNOG" id="KOG1926">
    <property type="taxonomic scope" value="Eukaryota"/>
</dbReference>
<dbReference type="AlphaFoldDB" id="G0MEU4"/>
<dbReference type="Pfam" id="PF04931">
    <property type="entry name" value="DNA_pol_phi"/>
    <property type="match status" value="1"/>
</dbReference>
<feature type="region of interest" description="Disordered" evidence="3">
    <location>
        <begin position="580"/>
        <end position="630"/>
    </location>
</feature>
<organism evidence="5">
    <name type="scientific">Caenorhabditis brenneri</name>
    <name type="common">Nematode worm</name>
    <dbReference type="NCBI Taxonomy" id="135651"/>
    <lineage>
        <taxon>Eukaryota</taxon>
        <taxon>Metazoa</taxon>
        <taxon>Ecdysozoa</taxon>
        <taxon>Nematoda</taxon>
        <taxon>Chromadorea</taxon>
        <taxon>Rhabditida</taxon>
        <taxon>Rhabditina</taxon>
        <taxon>Rhabditomorpha</taxon>
        <taxon>Rhabditoidea</taxon>
        <taxon>Rhabditidae</taxon>
        <taxon>Peloderinae</taxon>
        <taxon>Caenorhabditis</taxon>
    </lineage>
</organism>
<dbReference type="Proteomes" id="UP000008068">
    <property type="component" value="Unassembled WGS sequence"/>
</dbReference>
<dbReference type="FunCoup" id="G0MEU4">
    <property type="interactions" value="148"/>
</dbReference>
<dbReference type="STRING" id="135651.G0MEU4"/>
<accession>G0MEU4</accession>
<proteinExistence type="predicted"/>
<feature type="compositionally biased region" description="Acidic residues" evidence="3">
    <location>
        <begin position="608"/>
        <end position="630"/>
    </location>
</feature>
<protein>
    <recommendedName>
        <fullName evidence="6">DNA polymerase V</fullName>
    </recommendedName>
</protein>
<evidence type="ECO:0000256" key="1">
    <source>
        <dbReference type="ARBA" id="ARBA00004123"/>
    </source>
</evidence>
<dbReference type="OrthoDB" id="342531at2759"/>
<dbReference type="HOGENOM" id="CLU_301323_0_0_1"/>